<protein>
    <submittedName>
        <fullName evidence="2">Uncharacterized protein</fullName>
    </submittedName>
</protein>
<dbReference type="RefSeq" id="WP_211936874.1">
    <property type="nucleotide sequence ID" value="NZ_CP073078.1"/>
</dbReference>
<evidence type="ECO:0000313" key="3">
    <source>
        <dbReference type="Proteomes" id="UP000676409"/>
    </source>
</evidence>
<sequence length="216" mass="23457">MHMATALPYDDDPLESHRERAERHMQTLRELTELAMGLARTQAQKARDAAEAETPPVGRDPALVFAQVARAVRQSIALEARIGERLRTAEAETLDGAAALRQAAAGAAQRLKEKLKDFIIRDPGPPEGLGERFEGLERERFEGERLEVLDKAQALRELGFEDEPSAGPLHHAAHGPPPPMGEEWVPNREASVPPPLGEGDRLEGGGGGSPPPWRSG</sequence>
<dbReference type="EMBL" id="CP073078">
    <property type="protein sequence ID" value="QUD86822.1"/>
    <property type="molecule type" value="Genomic_DNA"/>
</dbReference>
<name>A0A975ITF8_9CAUL</name>
<feature type="region of interest" description="Disordered" evidence="1">
    <location>
        <begin position="1"/>
        <end position="21"/>
    </location>
</feature>
<gene>
    <name evidence="2" type="ORF">KCG34_17315</name>
</gene>
<dbReference type="KEGG" id="caul:KCG34_17315"/>
<dbReference type="Proteomes" id="UP000676409">
    <property type="component" value="Chromosome"/>
</dbReference>
<evidence type="ECO:0000313" key="2">
    <source>
        <dbReference type="EMBL" id="QUD86822.1"/>
    </source>
</evidence>
<organism evidence="2 3">
    <name type="scientific">Phenylobacterium montanum</name>
    <dbReference type="NCBI Taxonomy" id="2823693"/>
    <lineage>
        <taxon>Bacteria</taxon>
        <taxon>Pseudomonadati</taxon>
        <taxon>Pseudomonadota</taxon>
        <taxon>Alphaproteobacteria</taxon>
        <taxon>Caulobacterales</taxon>
        <taxon>Caulobacteraceae</taxon>
        <taxon>Phenylobacterium</taxon>
    </lineage>
</organism>
<evidence type="ECO:0000256" key="1">
    <source>
        <dbReference type="SAM" id="MobiDB-lite"/>
    </source>
</evidence>
<reference evidence="2" key="1">
    <citation type="submission" date="2021-04" db="EMBL/GenBank/DDBJ databases">
        <title>The complete genome sequence of Caulobacter sp. S6.</title>
        <authorList>
            <person name="Tang Y."/>
            <person name="Ouyang W."/>
            <person name="Liu Q."/>
            <person name="Huang B."/>
            <person name="Guo Z."/>
            <person name="Lei P."/>
        </authorList>
    </citation>
    <scope>NUCLEOTIDE SEQUENCE</scope>
    <source>
        <strain evidence="2">S6</strain>
    </source>
</reference>
<keyword evidence="3" id="KW-1185">Reference proteome</keyword>
<accession>A0A975ITF8</accession>
<feature type="region of interest" description="Disordered" evidence="1">
    <location>
        <begin position="159"/>
        <end position="216"/>
    </location>
</feature>
<dbReference type="AlphaFoldDB" id="A0A975ITF8"/>
<proteinExistence type="predicted"/>